<keyword evidence="1" id="KW-0328">Glycosyltransferase</keyword>
<dbReference type="InterPro" id="IPR016455">
    <property type="entry name" value="XTH"/>
</dbReference>
<evidence type="ECO:0000256" key="8">
    <source>
        <dbReference type="PIRSR" id="PIRSR005604-1"/>
    </source>
</evidence>
<comment type="similarity">
    <text evidence="9">Belongs to the glycosyl hydrolase 16 family.</text>
</comment>
<evidence type="ECO:0000256" key="5">
    <source>
        <dbReference type="ARBA" id="ARBA00023180"/>
    </source>
</evidence>
<dbReference type="InterPro" id="IPR013320">
    <property type="entry name" value="ConA-like_dom_sf"/>
</dbReference>
<evidence type="ECO:0000256" key="3">
    <source>
        <dbReference type="ARBA" id="ARBA00022801"/>
    </source>
</evidence>
<dbReference type="GO" id="GO:0010411">
    <property type="term" value="P:xyloglucan metabolic process"/>
    <property type="evidence" value="ECO:0007669"/>
    <property type="project" value="InterPro"/>
</dbReference>
<keyword evidence="7" id="KW-0292">Fruit ripening</keyword>
<keyword evidence="10" id="KW-1133">Transmembrane helix</keyword>
<dbReference type="Pfam" id="PF00722">
    <property type="entry name" value="Glyco_hydro_16"/>
    <property type="match status" value="1"/>
</dbReference>
<dbReference type="EC" id="2.4.1.207" evidence="9"/>
<dbReference type="GO" id="GO:0042546">
    <property type="term" value="P:cell wall biogenesis"/>
    <property type="evidence" value="ECO:0007669"/>
    <property type="project" value="InterPro"/>
</dbReference>
<evidence type="ECO:0000259" key="11">
    <source>
        <dbReference type="PROSITE" id="PS51762"/>
    </source>
</evidence>
<keyword evidence="9" id="KW-0134">Cell wall</keyword>
<keyword evidence="10" id="KW-0812">Transmembrane</keyword>
<keyword evidence="9" id="KW-0964">Secreted</keyword>
<keyword evidence="3 9" id="KW-0378">Hydrolase</keyword>
<comment type="PTM">
    <text evidence="9">Contains at least one intrachain disulfide bond essential for its enzymatic activity.</text>
</comment>
<evidence type="ECO:0000256" key="7">
    <source>
        <dbReference type="ARBA" id="ARBA00033478"/>
    </source>
</evidence>
<keyword evidence="13" id="KW-1185">Reference proteome</keyword>
<dbReference type="OrthoDB" id="4781at2759"/>
<keyword evidence="9" id="KW-0961">Cell wall biogenesis/degradation</keyword>
<evidence type="ECO:0000256" key="10">
    <source>
        <dbReference type="SAM" id="Phobius"/>
    </source>
</evidence>
<dbReference type="AlphaFoldDB" id="A0A6A4LS25"/>
<evidence type="ECO:0000256" key="9">
    <source>
        <dbReference type="RuleBase" id="RU361120"/>
    </source>
</evidence>
<accession>A0A6A4LS25</accession>
<dbReference type="PROSITE" id="PS51762">
    <property type="entry name" value="GH16_2"/>
    <property type="match status" value="1"/>
</dbReference>
<dbReference type="Pfam" id="PF06955">
    <property type="entry name" value="XET_C"/>
    <property type="match status" value="1"/>
</dbReference>
<keyword evidence="5" id="KW-0325">Glycoprotein</keyword>
<dbReference type="Gene3D" id="2.60.120.200">
    <property type="match status" value="1"/>
</dbReference>
<dbReference type="GO" id="GO:0009835">
    <property type="term" value="P:fruit ripening"/>
    <property type="evidence" value="ECO:0007669"/>
    <property type="project" value="UniProtKB-KW"/>
</dbReference>
<dbReference type="GO" id="GO:0016762">
    <property type="term" value="F:xyloglucan:xyloglucosyl transferase activity"/>
    <property type="evidence" value="ECO:0007669"/>
    <property type="project" value="UniProtKB-EC"/>
</dbReference>
<dbReference type="SUPFAM" id="SSF49899">
    <property type="entry name" value="Concanavalin A-like lectins/glucanases"/>
    <property type="match status" value="1"/>
</dbReference>
<feature type="active site" description="Proton donor" evidence="8">
    <location>
        <position position="104"/>
    </location>
</feature>
<reference evidence="12 13" key="1">
    <citation type="journal article" date="2019" name="Genome Biol. Evol.">
        <title>The Rhododendron genome and chromosomal organization provide insight into shared whole-genome duplications across the heath family (Ericaceae).</title>
        <authorList>
            <person name="Soza V.L."/>
            <person name="Lindsley D."/>
            <person name="Waalkes A."/>
            <person name="Ramage E."/>
            <person name="Patwardhan R.P."/>
            <person name="Burton J.N."/>
            <person name="Adey A."/>
            <person name="Kumar A."/>
            <person name="Qiu R."/>
            <person name="Shendure J."/>
            <person name="Hall B."/>
        </authorList>
    </citation>
    <scope>NUCLEOTIDE SEQUENCE [LARGE SCALE GENOMIC DNA]</scope>
    <source>
        <strain evidence="12">RSF 1966-606</strain>
    </source>
</reference>
<feature type="active site" description="Nucleophile" evidence="8">
    <location>
        <position position="100"/>
    </location>
</feature>
<keyword evidence="9" id="KW-0052">Apoplast</keyword>
<dbReference type="Proteomes" id="UP000428333">
    <property type="component" value="Linkage Group LG04"/>
</dbReference>
<name>A0A6A4LS25_9ERIC</name>
<dbReference type="PIRSF" id="PIRSF005604">
    <property type="entry name" value="XET"/>
    <property type="match status" value="1"/>
</dbReference>
<protein>
    <recommendedName>
        <fullName evidence="9">Xyloglucan endotransglucosylase/hydrolase</fullName>
        <ecNumber evidence="9">2.4.1.207</ecNumber>
    </recommendedName>
</protein>
<dbReference type="InterPro" id="IPR044791">
    <property type="entry name" value="Beta-glucanase/XTH"/>
</dbReference>
<feature type="domain" description="GH16" evidence="11">
    <location>
        <begin position="9"/>
        <end position="213"/>
    </location>
</feature>
<comment type="subcellular location">
    <subcellularLocation>
        <location evidence="9">Secreted</location>
        <location evidence="9">Cell wall</location>
    </subcellularLocation>
    <subcellularLocation>
        <location evidence="9">Secreted</location>
        <location evidence="9">Extracellular space</location>
        <location evidence="9">Apoplast</location>
    </subcellularLocation>
</comment>
<evidence type="ECO:0000313" key="12">
    <source>
        <dbReference type="EMBL" id="KAE9460820.1"/>
    </source>
</evidence>
<evidence type="ECO:0000256" key="1">
    <source>
        <dbReference type="ARBA" id="ARBA00022676"/>
    </source>
</evidence>
<comment type="caution">
    <text evidence="12">The sequence shown here is derived from an EMBL/GenBank/DDBJ whole genome shotgun (WGS) entry which is preliminary data.</text>
</comment>
<comment type="function">
    <text evidence="9">Catalyzes xyloglucan endohydrolysis (XEH) and/or endotransglycosylation (XET). Cleaves and religates xyloglucan polymers, an essential constituent of the primary cell wall, and thereby participates in cell wall construction of growing tissues.</text>
</comment>
<dbReference type="PRINTS" id="PR00737">
    <property type="entry name" value="GLHYDRLASE16"/>
</dbReference>
<keyword evidence="2 9" id="KW-0808">Transferase</keyword>
<dbReference type="InterPro" id="IPR010713">
    <property type="entry name" value="XET_C"/>
</dbReference>
<dbReference type="InterPro" id="IPR000757">
    <property type="entry name" value="Beta-glucanase-like"/>
</dbReference>
<dbReference type="CDD" id="cd02176">
    <property type="entry name" value="GH16_XET"/>
    <property type="match status" value="1"/>
</dbReference>
<feature type="non-terminal residue" evidence="12">
    <location>
        <position position="1"/>
    </location>
</feature>
<gene>
    <name evidence="12" type="ORF">C3L33_07292</name>
</gene>
<organism evidence="12 13">
    <name type="scientific">Rhododendron williamsianum</name>
    <dbReference type="NCBI Taxonomy" id="262921"/>
    <lineage>
        <taxon>Eukaryota</taxon>
        <taxon>Viridiplantae</taxon>
        <taxon>Streptophyta</taxon>
        <taxon>Embryophyta</taxon>
        <taxon>Tracheophyta</taxon>
        <taxon>Spermatophyta</taxon>
        <taxon>Magnoliopsida</taxon>
        <taxon>eudicotyledons</taxon>
        <taxon>Gunneridae</taxon>
        <taxon>Pentapetalae</taxon>
        <taxon>asterids</taxon>
        <taxon>Ericales</taxon>
        <taxon>Ericaceae</taxon>
        <taxon>Ericoideae</taxon>
        <taxon>Rhodoreae</taxon>
        <taxon>Rhododendron</taxon>
    </lineage>
</organism>
<dbReference type="GO" id="GO:0071555">
    <property type="term" value="P:cell wall organization"/>
    <property type="evidence" value="ECO:0007669"/>
    <property type="project" value="UniProtKB-KW"/>
</dbReference>
<keyword evidence="4" id="KW-1015">Disulfide bond</keyword>
<feature type="transmembrane region" description="Helical" evidence="10">
    <location>
        <begin position="18"/>
        <end position="40"/>
    </location>
</feature>
<dbReference type="EMBL" id="QEFC01000997">
    <property type="protein sequence ID" value="KAE9460820.1"/>
    <property type="molecule type" value="Genomic_DNA"/>
</dbReference>
<dbReference type="PANTHER" id="PTHR31062">
    <property type="entry name" value="XYLOGLUCAN ENDOTRANSGLUCOSYLASE/HYDROLASE PROTEIN 8-RELATED"/>
    <property type="match status" value="1"/>
</dbReference>
<dbReference type="GO" id="GO:0004553">
    <property type="term" value="F:hydrolase activity, hydrolyzing O-glycosyl compounds"/>
    <property type="evidence" value="ECO:0007669"/>
    <property type="project" value="InterPro"/>
</dbReference>
<keyword evidence="6 9" id="KW-0326">Glycosidase</keyword>
<sequence>MDKDAINKLSFVDFSYSIFHVNILVSNTAIIFFRFVLFCLSECFLNLYLWPGHVYIGAGFASKQSYGSGFFHMRIKLPDKDSAGVVTAYYLTSHTDKHDELDFEFLGNREGRPYTLQTNVFSNGEGNREQRIHLWFDPTADFHDYKILWNQHLIVFYVDDIPFRVFKNNENIGVSYPTQPMQIEASLWDGESWATDGGQTKTNWSQAPFKAHFQGFNIDGCPSSSSTTQGQCYSSNFWWNQEKYWKLDSNQQKAYENVRNNYMTYDYCSDRPRYPKPPAECLQ</sequence>
<dbReference type="GO" id="GO:0048046">
    <property type="term" value="C:apoplast"/>
    <property type="evidence" value="ECO:0007669"/>
    <property type="project" value="UniProtKB-SubCell"/>
</dbReference>
<keyword evidence="10" id="KW-0472">Membrane</keyword>
<dbReference type="InterPro" id="IPR008264">
    <property type="entry name" value="Beta_glucanase"/>
</dbReference>
<evidence type="ECO:0000313" key="13">
    <source>
        <dbReference type="Proteomes" id="UP000428333"/>
    </source>
</evidence>
<evidence type="ECO:0000256" key="6">
    <source>
        <dbReference type="ARBA" id="ARBA00023295"/>
    </source>
</evidence>
<evidence type="ECO:0000256" key="4">
    <source>
        <dbReference type="ARBA" id="ARBA00023157"/>
    </source>
</evidence>
<proteinExistence type="inferred from homology"/>
<evidence type="ECO:0000256" key="2">
    <source>
        <dbReference type="ARBA" id="ARBA00022679"/>
    </source>
</evidence>